<reference evidence="2" key="1">
    <citation type="journal article" date="2017" name="BMC Genomics">
        <title>Gapless genome assembly of Colletotrichum higginsianum reveals chromosome structure and association of transposable elements with secondary metabolite gene clusters.</title>
        <authorList>
            <person name="Dallery J.-F."/>
            <person name="Lapalu N."/>
            <person name="Zampounis A."/>
            <person name="Pigne S."/>
            <person name="Luyten I."/>
            <person name="Amselem J."/>
            <person name="Wittenberg A.H.J."/>
            <person name="Zhou S."/>
            <person name="de Queiroz M.V."/>
            <person name="Robin G.P."/>
            <person name="Auger A."/>
            <person name="Hainaut M."/>
            <person name="Henrissat B."/>
            <person name="Kim K.-T."/>
            <person name="Lee Y.-H."/>
            <person name="Lespinet O."/>
            <person name="Schwartz D.C."/>
            <person name="Thon M.R."/>
            <person name="O'Connell R.J."/>
        </authorList>
    </citation>
    <scope>NUCLEOTIDE SEQUENCE [LARGE SCALE GENOMIC DNA]</scope>
    <source>
        <strain evidence="2">IMI 349063</strain>
    </source>
</reference>
<gene>
    <name evidence="1" type="ORF">CH63R_07076</name>
</gene>
<dbReference type="GeneID" id="28866158"/>
<keyword evidence="2" id="KW-1185">Reference proteome</keyword>
<dbReference type="Proteomes" id="UP000092177">
    <property type="component" value="Chromosome 5"/>
</dbReference>
<protein>
    <submittedName>
        <fullName evidence="1">Uncharacterized protein</fullName>
    </submittedName>
</protein>
<dbReference type="AlphaFoldDB" id="A0A1B7Y8C6"/>
<dbReference type="VEuPathDB" id="FungiDB:CH63R_07076"/>
<dbReference type="RefSeq" id="XP_018156829.1">
    <property type="nucleotide sequence ID" value="XM_018302051.1"/>
</dbReference>
<organism evidence="1 2">
    <name type="scientific">Colletotrichum higginsianum (strain IMI 349063)</name>
    <name type="common">Crucifer anthracnose fungus</name>
    <dbReference type="NCBI Taxonomy" id="759273"/>
    <lineage>
        <taxon>Eukaryota</taxon>
        <taxon>Fungi</taxon>
        <taxon>Dikarya</taxon>
        <taxon>Ascomycota</taxon>
        <taxon>Pezizomycotina</taxon>
        <taxon>Sordariomycetes</taxon>
        <taxon>Hypocreomycetidae</taxon>
        <taxon>Glomerellales</taxon>
        <taxon>Glomerellaceae</taxon>
        <taxon>Colletotrichum</taxon>
        <taxon>Colletotrichum destructivum species complex</taxon>
    </lineage>
</organism>
<proteinExistence type="predicted"/>
<name>A0A1B7Y8C6_COLHI</name>
<evidence type="ECO:0000313" key="2">
    <source>
        <dbReference type="Proteomes" id="UP000092177"/>
    </source>
</evidence>
<dbReference type="EMBL" id="LTAN01000005">
    <property type="protein sequence ID" value="OBR08311.1"/>
    <property type="molecule type" value="Genomic_DNA"/>
</dbReference>
<dbReference type="KEGG" id="chig:CH63R_07076"/>
<accession>A0A1B7Y8C6</accession>
<comment type="caution">
    <text evidence="1">The sequence shown here is derived from an EMBL/GenBank/DDBJ whole genome shotgun (WGS) entry which is preliminary data.</text>
</comment>
<evidence type="ECO:0000313" key="1">
    <source>
        <dbReference type="EMBL" id="OBR08311.1"/>
    </source>
</evidence>
<sequence>MANARVLRARFRSAYSWDPYPAGHLEAVSDVRPNVELHSFVGLWIRVEGPVGLGLMTSTMVILG</sequence>